<dbReference type="AlphaFoldDB" id="A0A6J2JM46"/>
<evidence type="ECO:0000256" key="3">
    <source>
        <dbReference type="ARBA" id="ARBA00022980"/>
    </source>
</evidence>
<dbReference type="CTD" id="55168"/>
<dbReference type="GO" id="GO:0032543">
    <property type="term" value="P:mitochondrial translation"/>
    <property type="evidence" value="ECO:0007669"/>
    <property type="project" value="TreeGrafter"/>
</dbReference>
<evidence type="ECO:0000256" key="4">
    <source>
        <dbReference type="ARBA" id="ARBA00023128"/>
    </source>
</evidence>
<evidence type="ECO:0000256" key="2">
    <source>
        <dbReference type="ARBA" id="ARBA00022946"/>
    </source>
</evidence>
<dbReference type="Pfam" id="PF01084">
    <property type="entry name" value="Ribosomal_S18"/>
    <property type="match status" value="1"/>
</dbReference>
<accession>A0A6J2JM46</accession>
<evidence type="ECO:0000256" key="7">
    <source>
        <dbReference type="ARBA" id="ARBA00071652"/>
    </source>
</evidence>
<dbReference type="PANTHER" id="PTHR13479">
    <property type="entry name" value="30S RIBOSOMAL PROTEIN S18"/>
    <property type="match status" value="1"/>
</dbReference>
<dbReference type="PANTHER" id="PTHR13479:SF66">
    <property type="entry name" value="LARGE RIBOSOMAL SUBUNIT PROTEIN ML66"/>
    <property type="match status" value="1"/>
</dbReference>
<keyword evidence="5" id="KW-0687">Ribonucleoprotein</keyword>
<dbReference type="Gene3D" id="4.10.640.10">
    <property type="entry name" value="Ribosomal protein S18"/>
    <property type="match status" value="1"/>
</dbReference>
<protein>
    <recommendedName>
        <fullName evidence="7">Large ribosomal subunit protein mL66</fullName>
    </recommendedName>
</protein>
<keyword evidence="8" id="KW-1185">Reference proteome</keyword>
<dbReference type="GeneID" id="114242951"/>
<organism evidence="8 9">
    <name type="scientific">Bombyx mandarina</name>
    <name type="common">Wild silk moth</name>
    <name type="synonym">Wild silkworm</name>
    <dbReference type="NCBI Taxonomy" id="7092"/>
    <lineage>
        <taxon>Eukaryota</taxon>
        <taxon>Metazoa</taxon>
        <taxon>Ecdysozoa</taxon>
        <taxon>Arthropoda</taxon>
        <taxon>Hexapoda</taxon>
        <taxon>Insecta</taxon>
        <taxon>Pterygota</taxon>
        <taxon>Neoptera</taxon>
        <taxon>Endopterygota</taxon>
        <taxon>Lepidoptera</taxon>
        <taxon>Glossata</taxon>
        <taxon>Ditrysia</taxon>
        <taxon>Bombycoidea</taxon>
        <taxon>Bombycidae</taxon>
        <taxon>Bombycinae</taxon>
        <taxon>Bombyx</taxon>
    </lineage>
</organism>
<gene>
    <name evidence="9" type="primary">LOC114242951</name>
</gene>
<dbReference type="GO" id="GO:0005763">
    <property type="term" value="C:mitochondrial small ribosomal subunit"/>
    <property type="evidence" value="ECO:0007669"/>
    <property type="project" value="TreeGrafter"/>
</dbReference>
<keyword evidence="2" id="KW-0809">Transit peptide</keyword>
<evidence type="ECO:0000256" key="1">
    <source>
        <dbReference type="ARBA" id="ARBA00004173"/>
    </source>
</evidence>
<dbReference type="OrthoDB" id="10054543at2759"/>
<dbReference type="FunFam" id="4.10.640.10:FF:000011">
    <property type="entry name" value="28S ribosomal protein S18a, mitochondrial"/>
    <property type="match status" value="1"/>
</dbReference>
<dbReference type="KEGG" id="bman:114242951"/>
<dbReference type="GO" id="GO:0003735">
    <property type="term" value="F:structural constituent of ribosome"/>
    <property type="evidence" value="ECO:0007669"/>
    <property type="project" value="InterPro"/>
</dbReference>
<comment type="similarity">
    <text evidence="6">Belongs to the bacterial ribosomal protein bS18 family. Mitochondrion-specific ribosomal protein mL66 subfamily.</text>
</comment>
<reference evidence="9" key="1">
    <citation type="submission" date="2025-08" db="UniProtKB">
        <authorList>
            <consortium name="RefSeq"/>
        </authorList>
    </citation>
    <scope>IDENTIFICATION</scope>
    <source>
        <tissue evidence="9">Silk gland</tissue>
    </source>
</reference>
<dbReference type="GO" id="GO:0070181">
    <property type="term" value="F:small ribosomal subunit rRNA binding"/>
    <property type="evidence" value="ECO:0007669"/>
    <property type="project" value="TreeGrafter"/>
</dbReference>
<sequence length="192" mass="21803">MAGLVRLGYSLAKKSILSTTTRVISTTNQLNIKEIRERTEGTNLVIEGVTLPSPRTELLVRPPNVTPPLPNIDLSLTKLPSSEKPPCYMCALGLDVKHTDVLILSQFVRSDGCMLPKRITGLCKRQQKKIGKMVSMAQKAGLMINLTPSNSKKDPTKRKEYKKFNTYFDETTIFKKREMRWTERFKFRANAK</sequence>
<dbReference type="SUPFAM" id="SSF46911">
    <property type="entry name" value="Ribosomal protein S18"/>
    <property type="match status" value="1"/>
</dbReference>
<keyword evidence="4" id="KW-0496">Mitochondrion</keyword>
<proteinExistence type="inferred from homology"/>
<dbReference type="InterPro" id="IPR001648">
    <property type="entry name" value="Ribosomal_bS18"/>
</dbReference>
<evidence type="ECO:0000256" key="6">
    <source>
        <dbReference type="ARBA" id="ARBA00061060"/>
    </source>
</evidence>
<dbReference type="RefSeq" id="XP_028030087.1">
    <property type="nucleotide sequence ID" value="XM_028174286.1"/>
</dbReference>
<dbReference type="InterPro" id="IPR036870">
    <property type="entry name" value="Ribosomal_bS18_sf"/>
</dbReference>
<comment type="subcellular location">
    <subcellularLocation>
        <location evidence="1">Mitochondrion</location>
    </subcellularLocation>
</comment>
<dbReference type="Proteomes" id="UP000504629">
    <property type="component" value="Unplaced"/>
</dbReference>
<dbReference type="GO" id="GO:0005743">
    <property type="term" value="C:mitochondrial inner membrane"/>
    <property type="evidence" value="ECO:0007669"/>
    <property type="project" value="UniProtKB-ARBA"/>
</dbReference>
<evidence type="ECO:0000256" key="5">
    <source>
        <dbReference type="ARBA" id="ARBA00023274"/>
    </source>
</evidence>
<keyword evidence="3 9" id="KW-0689">Ribosomal protein</keyword>
<name>A0A6J2JM46_BOMMA</name>
<evidence type="ECO:0000313" key="9">
    <source>
        <dbReference type="RefSeq" id="XP_028030087.1"/>
    </source>
</evidence>
<evidence type="ECO:0000313" key="8">
    <source>
        <dbReference type="Proteomes" id="UP000504629"/>
    </source>
</evidence>